<dbReference type="Proteomes" id="UP000799766">
    <property type="component" value="Unassembled WGS sequence"/>
</dbReference>
<gene>
    <name evidence="3" type="ORF">BDY21DRAFT_424787</name>
</gene>
<sequence>MPQYTSSFRLARGILQCIYSEAHRPLSTPSPQNYSPPFRIHHHPENPPKMHPATIISLALLLILTPSSALAFPFLQNPRLPIFVPAAAPPTPLLPGPQHHRLFARDDACPAALTPFPRAPEPWEAMRHEEKRQVLPGLTKPHTTLEWVAVKETSTPGKWAVGPTSAASAGASGAVGSKGA</sequence>
<keyword evidence="2" id="KW-0472">Membrane</keyword>
<proteinExistence type="predicted"/>
<dbReference type="AlphaFoldDB" id="A0A6A6NMC8"/>
<keyword evidence="4" id="KW-1185">Reference proteome</keyword>
<evidence type="ECO:0000313" key="4">
    <source>
        <dbReference type="Proteomes" id="UP000799766"/>
    </source>
</evidence>
<reference evidence="3" key="1">
    <citation type="journal article" date="2020" name="Stud. Mycol.">
        <title>101 Dothideomycetes genomes: a test case for predicting lifestyles and emergence of pathogens.</title>
        <authorList>
            <person name="Haridas S."/>
            <person name="Albert R."/>
            <person name="Binder M."/>
            <person name="Bloem J."/>
            <person name="Labutti K."/>
            <person name="Salamov A."/>
            <person name="Andreopoulos B."/>
            <person name="Baker S."/>
            <person name="Barry K."/>
            <person name="Bills G."/>
            <person name="Bluhm B."/>
            <person name="Cannon C."/>
            <person name="Castanera R."/>
            <person name="Culley D."/>
            <person name="Daum C."/>
            <person name="Ezra D."/>
            <person name="Gonzalez J."/>
            <person name="Henrissat B."/>
            <person name="Kuo A."/>
            <person name="Liang C."/>
            <person name="Lipzen A."/>
            <person name="Lutzoni F."/>
            <person name="Magnuson J."/>
            <person name="Mondo S."/>
            <person name="Nolan M."/>
            <person name="Ohm R."/>
            <person name="Pangilinan J."/>
            <person name="Park H.-J."/>
            <person name="Ramirez L."/>
            <person name="Alfaro M."/>
            <person name="Sun H."/>
            <person name="Tritt A."/>
            <person name="Yoshinaga Y."/>
            <person name="Zwiers L.-H."/>
            <person name="Turgeon B."/>
            <person name="Goodwin S."/>
            <person name="Spatafora J."/>
            <person name="Crous P."/>
            <person name="Grigoriev I."/>
        </authorList>
    </citation>
    <scope>NUCLEOTIDE SEQUENCE</scope>
    <source>
        <strain evidence="3">ATCC 16933</strain>
    </source>
</reference>
<feature type="transmembrane region" description="Helical" evidence="2">
    <location>
        <begin position="53"/>
        <end position="75"/>
    </location>
</feature>
<organism evidence="3 4">
    <name type="scientific">Lineolata rhizophorae</name>
    <dbReference type="NCBI Taxonomy" id="578093"/>
    <lineage>
        <taxon>Eukaryota</taxon>
        <taxon>Fungi</taxon>
        <taxon>Dikarya</taxon>
        <taxon>Ascomycota</taxon>
        <taxon>Pezizomycotina</taxon>
        <taxon>Dothideomycetes</taxon>
        <taxon>Dothideomycetes incertae sedis</taxon>
        <taxon>Lineolatales</taxon>
        <taxon>Lineolataceae</taxon>
        <taxon>Lineolata</taxon>
    </lineage>
</organism>
<evidence type="ECO:0000313" key="3">
    <source>
        <dbReference type="EMBL" id="KAF2452846.1"/>
    </source>
</evidence>
<evidence type="ECO:0000256" key="2">
    <source>
        <dbReference type="SAM" id="Phobius"/>
    </source>
</evidence>
<keyword evidence="2" id="KW-1133">Transmembrane helix</keyword>
<accession>A0A6A6NMC8</accession>
<keyword evidence="2" id="KW-0812">Transmembrane</keyword>
<evidence type="ECO:0000256" key="1">
    <source>
        <dbReference type="SAM" id="MobiDB-lite"/>
    </source>
</evidence>
<protein>
    <submittedName>
        <fullName evidence="3">Uncharacterized protein</fullName>
    </submittedName>
</protein>
<name>A0A6A6NMC8_9PEZI</name>
<feature type="compositionally biased region" description="Low complexity" evidence="1">
    <location>
        <begin position="165"/>
        <end position="180"/>
    </location>
</feature>
<dbReference type="EMBL" id="MU001702">
    <property type="protein sequence ID" value="KAF2452846.1"/>
    <property type="molecule type" value="Genomic_DNA"/>
</dbReference>
<feature type="region of interest" description="Disordered" evidence="1">
    <location>
        <begin position="156"/>
        <end position="180"/>
    </location>
</feature>